<feature type="transmembrane region" description="Helical" evidence="1">
    <location>
        <begin position="12"/>
        <end position="30"/>
    </location>
</feature>
<sequence>MGKNINNTITNAYAILAAVFAIIVAERLDLNQQNVFGNFIQTLGQSILTISAAGEQQEKANMPESKDYEMYYQIKMLKEQIEHLENKLTKKGDKD</sequence>
<dbReference type="AlphaFoldDB" id="A0A267MMU6"/>
<evidence type="ECO:0000256" key="1">
    <source>
        <dbReference type="SAM" id="Phobius"/>
    </source>
</evidence>
<comment type="caution">
    <text evidence="2">The sequence shown here is derived from an EMBL/GenBank/DDBJ whole genome shotgun (WGS) entry which is preliminary data.</text>
</comment>
<dbReference type="RefSeq" id="WP_095131247.1">
    <property type="nucleotide sequence ID" value="NZ_NIBG01000002.1"/>
</dbReference>
<accession>A0A267MMU6</accession>
<reference evidence="2 3" key="1">
    <citation type="submission" date="2017-06" db="EMBL/GenBank/DDBJ databases">
        <title>Draft genome sequence of anaerobic fermentative bacterium Anaeromicrobium sediminis DY2726D isolated from West Pacific Ocean sediments.</title>
        <authorList>
            <person name="Zeng X."/>
        </authorList>
    </citation>
    <scope>NUCLEOTIDE SEQUENCE [LARGE SCALE GENOMIC DNA]</scope>
    <source>
        <strain evidence="2 3">DY2726D</strain>
    </source>
</reference>
<keyword evidence="1" id="KW-1133">Transmembrane helix</keyword>
<protein>
    <submittedName>
        <fullName evidence="2">Uncharacterized protein</fullName>
    </submittedName>
</protein>
<evidence type="ECO:0000313" key="3">
    <source>
        <dbReference type="Proteomes" id="UP000216024"/>
    </source>
</evidence>
<proteinExistence type="predicted"/>
<keyword evidence="1" id="KW-0812">Transmembrane</keyword>
<keyword evidence="1" id="KW-0472">Membrane</keyword>
<organism evidence="2 3">
    <name type="scientific">Anaeromicrobium sediminis</name>
    <dbReference type="NCBI Taxonomy" id="1478221"/>
    <lineage>
        <taxon>Bacteria</taxon>
        <taxon>Bacillati</taxon>
        <taxon>Bacillota</taxon>
        <taxon>Clostridia</taxon>
        <taxon>Peptostreptococcales</taxon>
        <taxon>Thermotaleaceae</taxon>
        <taxon>Anaeromicrobium</taxon>
    </lineage>
</organism>
<gene>
    <name evidence="2" type="ORF">CCE28_04120</name>
</gene>
<keyword evidence="3" id="KW-1185">Reference proteome</keyword>
<name>A0A267MMU6_9FIRM</name>
<dbReference type="Proteomes" id="UP000216024">
    <property type="component" value="Unassembled WGS sequence"/>
</dbReference>
<dbReference type="EMBL" id="NIBG01000002">
    <property type="protein sequence ID" value="PAB60732.1"/>
    <property type="molecule type" value="Genomic_DNA"/>
</dbReference>
<dbReference type="OrthoDB" id="2084441at2"/>
<evidence type="ECO:0000313" key="2">
    <source>
        <dbReference type="EMBL" id="PAB60732.1"/>
    </source>
</evidence>